<evidence type="ECO:0000313" key="2">
    <source>
        <dbReference type="EMBL" id="WAR08066.1"/>
    </source>
</evidence>
<sequence length="702" mass="79602">MDTVKRAENEGLVCTKTTIHVAVNSALNLKGLYMISSCPKKNDTDCGSEHVAAWGSLAPVYSPERERVYRNKHCAQCHYVEDAVDLKPSFICRASNARISITVEETCRPVFCPVLQRRQPDGMCGPSVVDVNALISEKRNLRIMNVNCRSLGGGRHAHLEAALNYIKPDIVCGTESWLKGVKPGKPPSPDATKSSEVFPTHYRAYRNDRGSLGGGVFVLIHEDLVAEEKPELVTECELEWVKVKLKGRKDLLVASFYMPHRRMEDVNELRKSLELLDKQKDKVTFLAGDFNCPDINWQNLTVEDGASDKTVQQAVLDLSVDFNLTQTHDEPTRENRMLDLTFTNNPSLIKSSTTAPGISDHDIVVVDSNTRPYYSKQKPRRCFIFSKANWDDLKTNVAAISSKVVQLYKDETSVHQLWNTFKEDLQSAISKHIPSKMKTRKNSTPWITRSVKRHLRRKAKLYKKAKKTNNWTKYRQCQKDCKRHLRQAEWTHINKVIDEGLKENNTKPFWQYVKSKNEDNIGIAPLRSQGHLVTDPKGRAEILVEQFQSVFTKDDANQKTPPLPKRVDSETPPLTIEAEGVLKLLRNIKVNKAAGPDELPNRVLQSCAAEATPAITAIFQRSVDTGELPYDWRNANVAPVYKKGDRHTAENYRPVSLTCVVSKLLEHIICHHILNHLDNNNSEWCHLITADVFFAQEPIINE</sequence>
<dbReference type="Proteomes" id="UP001164746">
    <property type="component" value="Chromosome 6"/>
</dbReference>
<dbReference type="Gene3D" id="3.60.10.10">
    <property type="entry name" value="Endonuclease/exonuclease/phosphatase"/>
    <property type="match status" value="1"/>
</dbReference>
<keyword evidence="3" id="KW-1185">Reference proteome</keyword>
<dbReference type="EMBL" id="CP111017">
    <property type="protein sequence ID" value="WAR08066.1"/>
    <property type="molecule type" value="Genomic_DNA"/>
</dbReference>
<evidence type="ECO:0000313" key="3">
    <source>
        <dbReference type="Proteomes" id="UP001164746"/>
    </source>
</evidence>
<protein>
    <submittedName>
        <fullName evidence="2">LIN1-like protein</fullName>
    </submittedName>
</protein>
<evidence type="ECO:0000259" key="1">
    <source>
        <dbReference type="Pfam" id="PF14529"/>
    </source>
</evidence>
<organism evidence="2 3">
    <name type="scientific">Mya arenaria</name>
    <name type="common">Soft-shell clam</name>
    <dbReference type="NCBI Taxonomy" id="6604"/>
    <lineage>
        <taxon>Eukaryota</taxon>
        <taxon>Metazoa</taxon>
        <taxon>Spiralia</taxon>
        <taxon>Lophotrochozoa</taxon>
        <taxon>Mollusca</taxon>
        <taxon>Bivalvia</taxon>
        <taxon>Autobranchia</taxon>
        <taxon>Heteroconchia</taxon>
        <taxon>Euheterodonta</taxon>
        <taxon>Imparidentia</taxon>
        <taxon>Neoheterodontei</taxon>
        <taxon>Myida</taxon>
        <taxon>Myoidea</taxon>
        <taxon>Myidae</taxon>
        <taxon>Mya</taxon>
    </lineage>
</organism>
<name>A0ABY7ELI9_MYAAR</name>
<dbReference type="InterPro" id="IPR005135">
    <property type="entry name" value="Endo/exonuclease/phosphatase"/>
</dbReference>
<dbReference type="PANTHER" id="PTHR33395:SF22">
    <property type="entry name" value="REVERSE TRANSCRIPTASE DOMAIN-CONTAINING PROTEIN"/>
    <property type="match status" value="1"/>
</dbReference>
<accession>A0ABY7ELI9</accession>
<proteinExistence type="predicted"/>
<dbReference type="PANTHER" id="PTHR33395">
    <property type="entry name" value="TRANSCRIPTASE, PUTATIVE-RELATED-RELATED"/>
    <property type="match status" value="1"/>
</dbReference>
<dbReference type="SUPFAM" id="SSF56219">
    <property type="entry name" value="DNase I-like"/>
    <property type="match status" value="1"/>
</dbReference>
<reference evidence="2" key="1">
    <citation type="submission" date="2022-11" db="EMBL/GenBank/DDBJ databases">
        <title>Centuries of genome instability and evolution in soft-shell clam transmissible cancer (bioRxiv).</title>
        <authorList>
            <person name="Hart S.F.M."/>
            <person name="Yonemitsu M.A."/>
            <person name="Giersch R.M."/>
            <person name="Beal B.F."/>
            <person name="Arriagada G."/>
            <person name="Davis B.W."/>
            <person name="Ostrander E.A."/>
            <person name="Goff S.P."/>
            <person name="Metzger M.J."/>
        </authorList>
    </citation>
    <scope>NUCLEOTIDE SEQUENCE</scope>
    <source>
        <strain evidence="2">MELC-2E11</strain>
        <tissue evidence="2">Siphon/mantle</tissue>
    </source>
</reference>
<feature type="domain" description="Endonuclease/exonuclease/phosphatase" evidence="1">
    <location>
        <begin position="252"/>
        <end position="364"/>
    </location>
</feature>
<gene>
    <name evidence="2" type="ORF">MAR_018024</name>
</gene>
<dbReference type="InterPro" id="IPR036691">
    <property type="entry name" value="Endo/exonu/phosph_ase_sf"/>
</dbReference>
<dbReference type="Pfam" id="PF14529">
    <property type="entry name" value="Exo_endo_phos_2"/>
    <property type="match status" value="1"/>
</dbReference>